<organism evidence="1 2">
    <name type="scientific">Helicobacter anseris</name>
    <dbReference type="NCBI Taxonomy" id="375926"/>
    <lineage>
        <taxon>Bacteria</taxon>
        <taxon>Pseudomonadati</taxon>
        <taxon>Campylobacterota</taxon>
        <taxon>Epsilonproteobacteria</taxon>
        <taxon>Campylobacterales</taxon>
        <taxon>Helicobacteraceae</taxon>
        <taxon>Helicobacter</taxon>
    </lineage>
</organism>
<dbReference type="Proteomes" id="UP000256695">
    <property type="component" value="Unassembled WGS sequence"/>
</dbReference>
<evidence type="ECO:0000313" key="1">
    <source>
        <dbReference type="EMBL" id="RDU73041.1"/>
    </source>
</evidence>
<dbReference type="EMBL" id="NXLX01000013">
    <property type="protein sequence ID" value="RDU73041.1"/>
    <property type="molecule type" value="Genomic_DNA"/>
</dbReference>
<sequence length="126" mass="14869">MKTILLSAENILGGLFQLFSKEDMEKKFFEKTLVFEDKDYQGNQVILRINAFNRPCLEQIDKTTNEKYSVQFFGENRTEIFAEALSEFLLWLKDFSLRENELKEDGNVGIYPLIEEEKHSIKETLF</sequence>
<evidence type="ECO:0000313" key="2">
    <source>
        <dbReference type="Proteomes" id="UP000256695"/>
    </source>
</evidence>
<proteinExistence type="predicted"/>
<keyword evidence="2" id="KW-1185">Reference proteome</keyword>
<protein>
    <submittedName>
        <fullName evidence="1">Uncharacterized protein</fullName>
    </submittedName>
</protein>
<name>A0A3D8J854_9HELI</name>
<dbReference type="AlphaFoldDB" id="A0A3D8J854"/>
<accession>A0A3D8J854</accession>
<comment type="caution">
    <text evidence="1">The sequence shown here is derived from an EMBL/GenBank/DDBJ whole genome shotgun (WGS) entry which is preliminary data.</text>
</comment>
<reference evidence="1 2" key="1">
    <citation type="submission" date="2018-04" db="EMBL/GenBank/DDBJ databases">
        <title>Novel Campyloabacter and Helicobacter Species and Strains.</title>
        <authorList>
            <person name="Mannion A.J."/>
            <person name="Shen Z."/>
            <person name="Fox J.G."/>
        </authorList>
    </citation>
    <scope>NUCLEOTIDE SEQUENCE [LARGE SCALE GENOMIC DNA]</scope>
    <source>
        <strain evidence="1 2">MIT 04-9362</strain>
    </source>
</reference>
<dbReference type="RefSeq" id="WP_115579293.1">
    <property type="nucleotide sequence ID" value="NZ_NXLX01000013.1"/>
</dbReference>
<gene>
    <name evidence="1" type="ORF">CQA57_05810</name>
</gene>